<protein>
    <submittedName>
        <fullName evidence="5">Phage/plasmid primase, P4 family</fullName>
    </submittedName>
</protein>
<gene>
    <name evidence="5" type="ORF">P7D36_03240</name>
</gene>
<reference evidence="5" key="1">
    <citation type="submission" date="2023-03" db="EMBL/GenBank/DDBJ databases">
        <authorList>
            <person name="Shen W."/>
            <person name="Cai J."/>
        </authorList>
    </citation>
    <scope>NUCLEOTIDE SEQUENCE</scope>
    <source>
        <strain evidence="5">P55-2</strain>
    </source>
</reference>
<dbReference type="PANTHER" id="PTHR35372">
    <property type="entry name" value="ATP BINDING PROTEIN-RELATED"/>
    <property type="match status" value="1"/>
</dbReference>
<evidence type="ECO:0000256" key="1">
    <source>
        <dbReference type="ARBA" id="ARBA00022741"/>
    </source>
</evidence>
<keyword evidence="3" id="KW-0067">ATP-binding</keyword>
<keyword evidence="1" id="KW-0547">Nucleotide-binding</keyword>
<feature type="domain" description="SF3 helicase" evidence="4">
    <location>
        <begin position="192"/>
        <end position="385"/>
    </location>
</feature>
<dbReference type="Proteomes" id="UP001245561">
    <property type="component" value="Unassembled WGS sequence"/>
</dbReference>
<evidence type="ECO:0000256" key="2">
    <source>
        <dbReference type="ARBA" id="ARBA00022801"/>
    </source>
</evidence>
<dbReference type="PROSITE" id="PS51206">
    <property type="entry name" value="SF3_HELICASE_1"/>
    <property type="match status" value="1"/>
</dbReference>
<dbReference type="Pfam" id="PF08706">
    <property type="entry name" value="D5_N"/>
    <property type="match status" value="1"/>
</dbReference>
<dbReference type="InterPro" id="IPR006500">
    <property type="entry name" value="Helicase_put_C_phage/plasmid"/>
</dbReference>
<proteinExistence type="predicted"/>
<dbReference type="InterPro" id="IPR014818">
    <property type="entry name" value="Phage/plasmid_primase_P4_C"/>
</dbReference>
<dbReference type="InterPro" id="IPR027417">
    <property type="entry name" value="P-loop_NTPase"/>
</dbReference>
<evidence type="ECO:0000313" key="6">
    <source>
        <dbReference type="Proteomes" id="UP001245561"/>
    </source>
</evidence>
<evidence type="ECO:0000259" key="4">
    <source>
        <dbReference type="PROSITE" id="PS51206"/>
    </source>
</evidence>
<accession>A0AAW8TK68</accession>
<dbReference type="InterPro" id="IPR051620">
    <property type="entry name" value="ORF904-like_C"/>
</dbReference>
<evidence type="ECO:0000313" key="5">
    <source>
        <dbReference type="EMBL" id="MDT2636530.1"/>
    </source>
</evidence>
<dbReference type="NCBIfam" id="TIGR01613">
    <property type="entry name" value="primase_Cterm"/>
    <property type="match status" value="1"/>
</dbReference>
<name>A0AAW8TK68_9ENTE</name>
<dbReference type="GO" id="GO:0005524">
    <property type="term" value="F:ATP binding"/>
    <property type="evidence" value="ECO:0007669"/>
    <property type="project" value="UniProtKB-KW"/>
</dbReference>
<dbReference type="AlphaFoldDB" id="A0AAW8TK68"/>
<dbReference type="EMBL" id="JARPYT010000003">
    <property type="protein sequence ID" value="MDT2636530.1"/>
    <property type="molecule type" value="Genomic_DNA"/>
</dbReference>
<dbReference type="PANTHER" id="PTHR35372:SF2">
    <property type="entry name" value="SF3 HELICASE DOMAIN-CONTAINING PROTEIN"/>
    <property type="match status" value="1"/>
</dbReference>
<keyword evidence="2" id="KW-0378">Hydrolase</keyword>
<dbReference type="GO" id="GO:0016787">
    <property type="term" value="F:hydrolase activity"/>
    <property type="evidence" value="ECO:0007669"/>
    <property type="project" value="UniProtKB-KW"/>
</dbReference>
<dbReference type="SUPFAM" id="SSF52540">
    <property type="entry name" value="P-loop containing nucleoside triphosphate hydrolases"/>
    <property type="match status" value="1"/>
</dbReference>
<dbReference type="Pfam" id="PF19263">
    <property type="entry name" value="DUF5906"/>
    <property type="match status" value="1"/>
</dbReference>
<dbReference type="InterPro" id="IPR014015">
    <property type="entry name" value="Helicase_SF3_DNA-vir"/>
</dbReference>
<comment type="caution">
    <text evidence="5">The sequence shown here is derived from an EMBL/GenBank/DDBJ whole genome shotgun (WGS) entry which is preliminary data.</text>
</comment>
<dbReference type="Gene3D" id="3.40.50.300">
    <property type="entry name" value="P-loop containing nucleotide triphosphate hydrolases"/>
    <property type="match status" value="1"/>
</dbReference>
<evidence type="ECO:0000256" key="3">
    <source>
        <dbReference type="ARBA" id="ARBA00022840"/>
    </source>
</evidence>
<sequence>MTEKIKFLEEQTEKLKLETPKWFWVSFNIKRNKKGEPTGYELKTGFDPVVMGDILITQYNLVRFPKLDQGAVYDTKQGSWRYFGKDEMISFVRKETIDELRAWGFFEMDRVYKTSSYVFAATYDKSFPNETPFILSKPELAVFKNGTYNILTDEIRENDPKDYILNSYDYELPVDGRETPKTDSFLKGMFGDSWLFLKQFIGYGFYRSHSPAQEIVFLYGDGGEGKSTFLNFLTECIFNRKNVSAEKVQDLSADKFAKVNLLGKSMNISAEIPKGNMKNSDILKMLTGGDMFMGQYKGIQAFAMVSYAKLMFSANKLPGFRDLTGGFSHRLVVIKAINGNQREKGATFFKDHPMEEIIKEAPYFAYSCIQEFRKVFDGKKATFTKTSEMEQDRMDWLYENNYLGQFFTESCEINPDDEMGTSVKTIMAEYQAYCKQNGIFSESPQEVRNYLEALGCKKEKNTKAYNEDKIRVWRYMGCKLTTSYIHSHWEDSKNNYYP</sequence>
<dbReference type="RefSeq" id="WP_311928532.1">
    <property type="nucleotide sequence ID" value="NZ_JARPYT010000003.1"/>
</dbReference>
<organism evidence="5 6">
    <name type="scientific">Enterococcus dongliensis</name>
    <dbReference type="NCBI Taxonomy" id="2559925"/>
    <lineage>
        <taxon>Bacteria</taxon>
        <taxon>Bacillati</taxon>
        <taxon>Bacillota</taxon>
        <taxon>Bacilli</taxon>
        <taxon>Lactobacillales</taxon>
        <taxon>Enterococcaceae</taxon>
        <taxon>Enterococcus</taxon>
    </lineage>
</organism>
<dbReference type="InterPro" id="IPR045455">
    <property type="entry name" value="NrS-1_pol-like_helicase"/>
</dbReference>